<feature type="transmembrane region" description="Helical" evidence="1">
    <location>
        <begin position="33"/>
        <end position="53"/>
    </location>
</feature>
<comment type="caution">
    <text evidence="2">The sequence shown here is derived from an EMBL/GenBank/DDBJ whole genome shotgun (WGS) entry which is preliminary data.</text>
</comment>
<evidence type="ECO:0000313" key="3">
    <source>
        <dbReference type="Proteomes" id="UP000243657"/>
    </source>
</evidence>
<keyword evidence="3" id="KW-1185">Reference proteome</keyword>
<feature type="transmembrane region" description="Helical" evidence="1">
    <location>
        <begin position="60"/>
        <end position="85"/>
    </location>
</feature>
<organism evidence="2 3">
    <name type="scientific">Alloscardovia macacae</name>
    <dbReference type="NCBI Taxonomy" id="1160091"/>
    <lineage>
        <taxon>Bacteria</taxon>
        <taxon>Bacillati</taxon>
        <taxon>Actinomycetota</taxon>
        <taxon>Actinomycetes</taxon>
        <taxon>Bifidobacteriales</taxon>
        <taxon>Bifidobacteriaceae</taxon>
        <taxon>Alloscardovia</taxon>
    </lineage>
</organism>
<evidence type="ECO:0000256" key="1">
    <source>
        <dbReference type="SAM" id="Phobius"/>
    </source>
</evidence>
<accession>A0A261F3V9</accession>
<feature type="transmembrane region" description="Helical" evidence="1">
    <location>
        <begin position="91"/>
        <end position="107"/>
    </location>
</feature>
<dbReference type="EMBL" id="MWWT01000008">
    <property type="protein sequence ID" value="OZG53743.1"/>
    <property type="molecule type" value="Genomic_DNA"/>
</dbReference>
<keyword evidence="1" id="KW-1133">Transmembrane helix</keyword>
<dbReference type="Proteomes" id="UP000243657">
    <property type="component" value="Unassembled WGS sequence"/>
</dbReference>
<sequence>MTSRQKNILSALDFFITLGCVALTVYLPAHMPALKWGALAVYGGIFAVSVYLNRGMQKSVLILSTLARLAGAGFLAILLLGYPLFGMSENLLQSLAFFFLLVAYLSPEVKK</sequence>
<dbReference type="AlphaFoldDB" id="A0A261F3V9"/>
<evidence type="ECO:0000313" key="2">
    <source>
        <dbReference type="EMBL" id="OZG53743.1"/>
    </source>
</evidence>
<gene>
    <name evidence="2" type="ORF">ALMA_1308</name>
</gene>
<feature type="transmembrane region" description="Helical" evidence="1">
    <location>
        <begin position="7"/>
        <end position="27"/>
    </location>
</feature>
<keyword evidence="1" id="KW-0812">Transmembrane</keyword>
<keyword evidence="1" id="KW-0472">Membrane</keyword>
<dbReference type="RefSeq" id="WP_094726922.1">
    <property type="nucleotide sequence ID" value="NZ_JBHLWS010000009.1"/>
</dbReference>
<protein>
    <submittedName>
        <fullName evidence="2">Uncharacterized protein</fullName>
    </submittedName>
</protein>
<name>A0A261F3V9_9BIFI</name>
<proteinExistence type="predicted"/>
<reference evidence="2 3" key="1">
    <citation type="journal article" date="2017" name="BMC Genomics">
        <title>Comparative genomic and phylogenomic analyses of the Bifidobacteriaceae family.</title>
        <authorList>
            <person name="Lugli G.A."/>
            <person name="Milani C."/>
            <person name="Turroni F."/>
            <person name="Duranti S."/>
            <person name="Mancabelli L."/>
            <person name="Mangifesta M."/>
            <person name="Ferrario C."/>
            <person name="Modesto M."/>
            <person name="Mattarelli P."/>
            <person name="Jiri K."/>
            <person name="van Sinderen D."/>
            <person name="Ventura M."/>
        </authorList>
    </citation>
    <scope>NUCLEOTIDE SEQUENCE [LARGE SCALE GENOMIC DNA]</scope>
    <source>
        <strain evidence="2 3">DSM 24762</strain>
    </source>
</reference>